<accession>A0AAW1RIU4</accession>
<name>A0AAW1RIU4_9CHLO</name>
<protein>
    <recommendedName>
        <fullName evidence="5">Mediator complex subunit 28</fullName>
    </recommendedName>
</protein>
<sequence length="131" mass="14843">MPQTTPAAELLQELNRLVAALLTLKPLSTPLETQAQAEAAAQKFAVCIATLRQRLEDHQREHPPSKLQKLQQEEAHLRAEVQRQEAAVANFREKSVKWQQQCANLLRQHEQVLALPSRPMRPTEAPDPMSE</sequence>
<evidence type="ECO:0000256" key="2">
    <source>
        <dbReference type="SAM" id="MobiDB-lite"/>
    </source>
</evidence>
<evidence type="ECO:0008006" key="5">
    <source>
        <dbReference type="Google" id="ProtNLM"/>
    </source>
</evidence>
<keyword evidence="1" id="KW-0175">Coiled coil</keyword>
<evidence type="ECO:0000256" key="1">
    <source>
        <dbReference type="SAM" id="Coils"/>
    </source>
</evidence>
<gene>
    <name evidence="3" type="ORF">WJX74_001205</name>
</gene>
<dbReference type="EMBL" id="JALJOS010000010">
    <property type="protein sequence ID" value="KAK9833637.1"/>
    <property type="molecule type" value="Genomic_DNA"/>
</dbReference>
<dbReference type="AlphaFoldDB" id="A0AAW1RIU4"/>
<proteinExistence type="predicted"/>
<evidence type="ECO:0000313" key="3">
    <source>
        <dbReference type="EMBL" id="KAK9833637.1"/>
    </source>
</evidence>
<keyword evidence="4" id="KW-1185">Reference proteome</keyword>
<evidence type="ECO:0000313" key="4">
    <source>
        <dbReference type="Proteomes" id="UP001438707"/>
    </source>
</evidence>
<reference evidence="3 4" key="1">
    <citation type="journal article" date="2024" name="Nat. Commun.">
        <title>Phylogenomics reveals the evolutionary origins of lichenization in chlorophyte algae.</title>
        <authorList>
            <person name="Puginier C."/>
            <person name="Libourel C."/>
            <person name="Otte J."/>
            <person name="Skaloud P."/>
            <person name="Haon M."/>
            <person name="Grisel S."/>
            <person name="Petersen M."/>
            <person name="Berrin J.G."/>
            <person name="Delaux P.M."/>
            <person name="Dal Grande F."/>
            <person name="Keller J."/>
        </authorList>
    </citation>
    <scope>NUCLEOTIDE SEQUENCE [LARGE SCALE GENOMIC DNA]</scope>
    <source>
        <strain evidence="3 4">SAG 2145</strain>
    </source>
</reference>
<dbReference type="Proteomes" id="UP001438707">
    <property type="component" value="Unassembled WGS sequence"/>
</dbReference>
<feature type="region of interest" description="Disordered" evidence="2">
    <location>
        <begin position="112"/>
        <end position="131"/>
    </location>
</feature>
<feature type="coiled-coil region" evidence="1">
    <location>
        <begin position="67"/>
        <end position="94"/>
    </location>
</feature>
<comment type="caution">
    <text evidence="3">The sequence shown here is derived from an EMBL/GenBank/DDBJ whole genome shotgun (WGS) entry which is preliminary data.</text>
</comment>
<organism evidence="3 4">
    <name type="scientific">Apatococcus lobatus</name>
    <dbReference type="NCBI Taxonomy" id="904363"/>
    <lineage>
        <taxon>Eukaryota</taxon>
        <taxon>Viridiplantae</taxon>
        <taxon>Chlorophyta</taxon>
        <taxon>core chlorophytes</taxon>
        <taxon>Trebouxiophyceae</taxon>
        <taxon>Chlorellales</taxon>
        <taxon>Chlorellaceae</taxon>
        <taxon>Apatococcus</taxon>
    </lineage>
</organism>